<protein>
    <submittedName>
        <fullName evidence="1">Uncharacterized protein</fullName>
    </submittedName>
</protein>
<reference evidence="1" key="1">
    <citation type="submission" date="2018-05" db="EMBL/GenBank/DDBJ databases">
        <authorList>
            <person name="Lanie J.A."/>
            <person name="Ng W.-L."/>
            <person name="Kazmierczak K.M."/>
            <person name="Andrzejewski T.M."/>
            <person name="Davidsen T.M."/>
            <person name="Wayne K.J."/>
            <person name="Tettelin H."/>
            <person name="Glass J.I."/>
            <person name="Rusch D."/>
            <person name="Podicherti R."/>
            <person name="Tsui H.-C.T."/>
            <person name="Winkler M.E."/>
        </authorList>
    </citation>
    <scope>NUCLEOTIDE SEQUENCE</scope>
</reference>
<dbReference type="EMBL" id="UINC01077941">
    <property type="protein sequence ID" value="SVC18537.1"/>
    <property type="molecule type" value="Genomic_DNA"/>
</dbReference>
<gene>
    <name evidence="1" type="ORF">METZ01_LOCUS271391</name>
</gene>
<accession>A0A382K644</accession>
<sequence>MTRRNSGALIYNDDKRNHVIWPGRKRELEKFVLRAVV</sequence>
<name>A0A382K644_9ZZZZ</name>
<organism evidence="1">
    <name type="scientific">marine metagenome</name>
    <dbReference type="NCBI Taxonomy" id="408172"/>
    <lineage>
        <taxon>unclassified sequences</taxon>
        <taxon>metagenomes</taxon>
        <taxon>ecological metagenomes</taxon>
    </lineage>
</organism>
<proteinExistence type="predicted"/>
<evidence type="ECO:0000313" key="1">
    <source>
        <dbReference type="EMBL" id="SVC18537.1"/>
    </source>
</evidence>
<dbReference type="AlphaFoldDB" id="A0A382K644"/>